<dbReference type="Proteomes" id="UP000030700">
    <property type="component" value="Unassembled WGS sequence"/>
</dbReference>
<dbReference type="SMART" id="SM00091">
    <property type="entry name" value="PAS"/>
    <property type="match status" value="1"/>
</dbReference>
<name>A0A0S6W4Q3_9BACT</name>
<reference evidence="2" key="1">
    <citation type="journal article" date="2015" name="PeerJ">
        <title>First genomic representation of candidate bacterial phylum KSB3 points to enhanced environmental sensing as a trigger of wastewater bulking.</title>
        <authorList>
            <person name="Sekiguchi Y."/>
            <person name="Ohashi A."/>
            <person name="Parks D.H."/>
            <person name="Yamauchi T."/>
            <person name="Tyson G.W."/>
            <person name="Hugenholtz P."/>
        </authorList>
    </citation>
    <scope>NUCLEOTIDE SEQUENCE [LARGE SCALE GENOMIC DNA]</scope>
</reference>
<dbReference type="Gene3D" id="3.30.450.20">
    <property type="entry name" value="PAS domain"/>
    <property type="match status" value="1"/>
</dbReference>
<organism evidence="2">
    <name type="scientific">Candidatus Moduliflexus flocculans</name>
    <dbReference type="NCBI Taxonomy" id="1499966"/>
    <lineage>
        <taxon>Bacteria</taxon>
        <taxon>Candidatus Moduliflexota</taxon>
        <taxon>Candidatus Moduliflexia</taxon>
        <taxon>Candidatus Moduliflexales</taxon>
        <taxon>Candidatus Moduliflexaceae</taxon>
    </lineage>
</organism>
<keyword evidence="3" id="KW-1185">Reference proteome</keyword>
<dbReference type="InterPro" id="IPR035965">
    <property type="entry name" value="PAS-like_dom_sf"/>
</dbReference>
<evidence type="ECO:0000313" key="3">
    <source>
        <dbReference type="Proteomes" id="UP000030700"/>
    </source>
</evidence>
<dbReference type="HOGENOM" id="CLU_1601155_0_0_0"/>
<gene>
    <name evidence="2" type="ORF">U14_04429</name>
</gene>
<proteinExistence type="predicted"/>
<dbReference type="AlphaFoldDB" id="A0A0S6W4Q3"/>
<dbReference type="STRING" id="1499966.U14_04429"/>
<feature type="domain" description="PAS" evidence="1">
    <location>
        <begin position="8"/>
        <end position="74"/>
    </location>
</feature>
<dbReference type="InterPro" id="IPR000014">
    <property type="entry name" value="PAS"/>
</dbReference>
<accession>A0A0S6W4Q3</accession>
<dbReference type="NCBIfam" id="TIGR00229">
    <property type="entry name" value="sensory_box"/>
    <property type="match status" value="1"/>
</dbReference>
<dbReference type="Pfam" id="PF13188">
    <property type="entry name" value="PAS_8"/>
    <property type="match status" value="1"/>
</dbReference>
<evidence type="ECO:0000313" key="2">
    <source>
        <dbReference type="EMBL" id="GAK53169.1"/>
    </source>
</evidence>
<protein>
    <submittedName>
        <fullName evidence="2">PAS domain S-box protein</fullName>
    </submittedName>
</protein>
<evidence type="ECO:0000259" key="1">
    <source>
        <dbReference type="SMART" id="SM00091"/>
    </source>
</evidence>
<dbReference type="SUPFAM" id="SSF55785">
    <property type="entry name" value="PYP-like sensor domain (PAS domain)"/>
    <property type="match status" value="1"/>
</dbReference>
<dbReference type="CDD" id="cd00130">
    <property type="entry name" value="PAS"/>
    <property type="match status" value="1"/>
</dbReference>
<sequence>MPIGVSDKLWKLLWDYDPNGLVVVDRNMRIRLVNPAFCEMLKMTDAELVDRDLGTVLGDIDDVKTASHENKVMKCPEREYPRYHLYARRVIFPIGDEGMTACIMVDLTHEWQQRNEMVRIQRETLEQVNEVVNKHMHVAQEVAGLLGEATAETKVSLLKVRALLEQEALQK</sequence>
<dbReference type="EMBL" id="DF820459">
    <property type="protein sequence ID" value="GAK53169.1"/>
    <property type="molecule type" value="Genomic_DNA"/>
</dbReference>